<dbReference type="Proteomes" id="UP000280726">
    <property type="component" value="Unassembled WGS sequence"/>
</dbReference>
<accession>A0A3N4ZTQ1</accession>
<dbReference type="SUPFAM" id="SSF55447">
    <property type="entry name" value="CO dehydrogenase flavoprotein C-terminal domain-like"/>
    <property type="match status" value="1"/>
</dbReference>
<dbReference type="PROSITE" id="PS00197">
    <property type="entry name" value="2FE2S_FER_1"/>
    <property type="match status" value="1"/>
</dbReference>
<dbReference type="InterPro" id="IPR036683">
    <property type="entry name" value="CO_DH_flav_C_dom_sf"/>
</dbReference>
<dbReference type="PANTHER" id="PTHR42659:SF2">
    <property type="entry name" value="XANTHINE DEHYDROGENASE SUBUNIT C-RELATED"/>
    <property type="match status" value="1"/>
</dbReference>
<comment type="caution">
    <text evidence="8">The sequence shown here is derived from an EMBL/GenBank/DDBJ whole genome shotgun (WGS) entry which is preliminary data.</text>
</comment>
<evidence type="ECO:0000256" key="1">
    <source>
        <dbReference type="ARBA" id="ARBA00022630"/>
    </source>
</evidence>
<dbReference type="InterPro" id="IPR016167">
    <property type="entry name" value="FAD-bd_PCMH_sub1"/>
</dbReference>
<dbReference type="SUPFAM" id="SSF56176">
    <property type="entry name" value="FAD-binding/transporter-associated domain-like"/>
    <property type="match status" value="1"/>
</dbReference>
<dbReference type="SUPFAM" id="SSF54292">
    <property type="entry name" value="2Fe-2S ferredoxin-like"/>
    <property type="match status" value="1"/>
</dbReference>
<dbReference type="Gene3D" id="3.30.465.10">
    <property type="match status" value="1"/>
</dbReference>
<dbReference type="InterPro" id="IPR012175">
    <property type="entry name" value="Xanth_DH_ssu_bac"/>
</dbReference>
<proteinExistence type="predicted"/>
<keyword evidence="4" id="KW-0560">Oxidoreductase</keyword>
<evidence type="ECO:0000256" key="5">
    <source>
        <dbReference type="ARBA" id="ARBA00023004"/>
    </source>
</evidence>
<keyword evidence="1" id="KW-0285">Flavoprotein</keyword>
<dbReference type="EMBL" id="RKRA01000001">
    <property type="protein sequence ID" value="RPF28872.1"/>
    <property type="molecule type" value="Genomic_DNA"/>
</dbReference>
<evidence type="ECO:0000313" key="9">
    <source>
        <dbReference type="Proteomes" id="UP000280726"/>
    </source>
</evidence>
<dbReference type="Gene3D" id="3.10.20.30">
    <property type="match status" value="1"/>
</dbReference>
<dbReference type="SMART" id="SM01092">
    <property type="entry name" value="CO_deh_flav_C"/>
    <property type="match status" value="1"/>
</dbReference>
<dbReference type="InterPro" id="IPR016166">
    <property type="entry name" value="FAD-bd_PCMH"/>
</dbReference>
<keyword evidence="2" id="KW-0479">Metal-binding</keyword>
<keyword evidence="9" id="KW-1185">Reference proteome</keyword>
<dbReference type="InterPro" id="IPR036010">
    <property type="entry name" value="2Fe-2S_ferredoxin-like_sf"/>
</dbReference>
<dbReference type="InterPro" id="IPR002888">
    <property type="entry name" value="2Fe-2S-bd"/>
</dbReference>
<dbReference type="GO" id="GO:0071949">
    <property type="term" value="F:FAD binding"/>
    <property type="evidence" value="ECO:0007669"/>
    <property type="project" value="InterPro"/>
</dbReference>
<dbReference type="InterPro" id="IPR002346">
    <property type="entry name" value="Mopterin_DH_FAD-bd"/>
</dbReference>
<evidence type="ECO:0000256" key="4">
    <source>
        <dbReference type="ARBA" id="ARBA00023002"/>
    </source>
</evidence>
<dbReference type="InterPro" id="IPR001041">
    <property type="entry name" value="2Fe-2S_ferredoxin-type"/>
</dbReference>
<dbReference type="InterPro" id="IPR006058">
    <property type="entry name" value="2Fe2S_fd_BS"/>
</dbReference>
<dbReference type="GO" id="GO:0016491">
    <property type="term" value="F:oxidoreductase activity"/>
    <property type="evidence" value="ECO:0007669"/>
    <property type="project" value="UniProtKB-KW"/>
</dbReference>
<gene>
    <name evidence="8" type="ORF">EDD32_3421</name>
</gene>
<reference evidence="8 9" key="1">
    <citation type="submission" date="2018-11" db="EMBL/GenBank/DDBJ databases">
        <title>Sequencing the genomes of 1000 actinobacteria strains.</title>
        <authorList>
            <person name="Klenk H.-P."/>
        </authorList>
    </citation>
    <scope>NUCLEOTIDE SEQUENCE [LARGE SCALE GENOMIC DNA]</scope>
    <source>
        <strain evidence="8 9">DSM 14418</strain>
    </source>
</reference>
<evidence type="ECO:0000256" key="2">
    <source>
        <dbReference type="ARBA" id="ARBA00022723"/>
    </source>
</evidence>
<dbReference type="OrthoDB" id="9758509at2"/>
<dbReference type="Pfam" id="PF00941">
    <property type="entry name" value="FAD_binding_5"/>
    <property type="match status" value="1"/>
</dbReference>
<dbReference type="PROSITE" id="PS51387">
    <property type="entry name" value="FAD_PCMH"/>
    <property type="match status" value="1"/>
</dbReference>
<name>A0A3N4ZTQ1_9MICO</name>
<dbReference type="PANTHER" id="PTHR42659">
    <property type="entry name" value="XANTHINE DEHYDROGENASE SUBUNIT C-RELATED"/>
    <property type="match status" value="1"/>
</dbReference>
<dbReference type="InterPro" id="IPR036884">
    <property type="entry name" value="2Fe-2S-bd_dom_sf"/>
</dbReference>
<dbReference type="CDD" id="cd00207">
    <property type="entry name" value="fer2"/>
    <property type="match status" value="1"/>
</dbReference>
<feature type="domain" description="FAD-binding PCMH-type" evidence="7">
    <location>
        <begin position="212"/>
        <end position="385"/>
    </location>
</feature>
<dbReference type="PROSITE" id="PS51085">
    <property type="entry name" value="2FE2S_FER_2"/>
    <property type="match status" value="1"/>
</dbReference>
<keyword evidence="5" id="KW-0408">Iron</keyword>
<dbReference type="InterPro" id="IPR036318">
    <property type="entry name" value="FAD-bd_PCMH-like_sf"/>
</dbReference>
<evidence type="ECO:0000259" key="6">
    <source>
        <dbReference type="PROSITE" id="PS51085"/>
    </source>
</evidence>
<dbReference type="InterPro" id="IPR051312">
    <property type="entry name" value="Diverse_Substr_Oxidored"/>
</dbReference>
<dbReference type="SUPFAM" id="SSF47741">
    <property type="entry name" value="CO dehydrogenase ISP C-domain like"/>
    <property type="match status" value="1"/>
</dbReference>
<dbReference type="Pfam" id="PF01799">
    <property type="entry name" value="Fer2_2"/>
    <property type="match status" value="1"/>
</dbReference>
<dbReference type="AlphaFoldDB" id="A0A3N4ZTQ1"/>
<dbReference type="InterPro" id="IPR005107">
    <property type="entry name" value="CO_DH_flav_C"/>
</dbReference>
<protein>
    <submittedName>
        <fullName evidence="8">Xanthine dehydrogenase small subunit</fullName>
    </submittedName>
</protein>
<dbReference type="GO" id="GO:0046872">
    <property type="term" value="F:metal ion binding"/>
    <property type="evidence" value="ECO:0007669"/>
    <property type="project" value="UniProtKB-KW"/>
</dbReference>
<feature type="domain" description="2Fe-2S ferredoxin-type" evidence="6">
    <location>
        <begin position="1"/>
        <end position="86"/>
    </location>
</feature>
<evidence type="ECO:0000259" key="7">
    <source>
        <dbReference type="PROSITE" id="PS51387"/>
    </source>
</evidence>
<evidence type="ECO:0000256" key="3">
    <source>
        <dbReference type="ARBA" id="ARBA00022827"/>
    </source>
</evidence>
<dbReference type="Pfam" id="PF03450">
    <property type="entry name" value="CO_deh_flav_C"/>
    <property type="match status" value="1"/>
</dbReference>
<dbReference type="Gene3D" id="1.10.150.120">
    <property type="entry name" value="[2Fe-2S]-binding domain"/>
    <property type="match status" value="1"/>
</dbReference>
<dbReference type="PIRSF" id="PIRSF036557">
    <property type="entry name" value="XdhA_RC"/>
    <property type="match status" value="1"/>
</dbReference>
<dbReference type="InterPro" id="IPR016169">
    <property type="entry name" value="FAD-bd_PCMH_sub2"/>
</dbReference>
<dbReference type="Gene3D" id="3.30.390.50">
    <property type="entry name" value="CO dehydrogenase flavoprotein, C-terminal domain"/>
    <property type="match status" value="1"/>
</dbReference>
<dbReference type="Gene3D" id="3.30.43.10">
    <property type="entry name" value="Uridine Diphospho-n-acetylenolpyruvylglucosamine Reductase, domain 2"/>
    <property type="match status" value="1"/>
</dbReference>
<dbReference type="InterPro" id="IPR012675">
    <property type="entry name" value="Beta-grasp_dom_sf"/>
</dbReference>
<keyword evidence="3" id="KW-0274">FAD</keyword>
<sequence>MDLEVTVNGRVRADVAAGPHTSLLDWLRAQGLTAAKEGCAEGECGACAVLVARPDGEGRTRWTAINACLPSAAALDGQEIVTAEGLGTAPGACRAQDLHPVQREMAERGGSQCGYCTPGFVCSMAAEYYRPDRRAKVAAGATGTSAVGEDHAADDETGPNGFDLHALSGNLCRCTGYRPIRDAAFALAGPGAGDPLAERQGRPAPAVRSTDLSDATGRFVRPADLAELLERLAADPDALVVAGATDTGVERNIRHARPPLVLAVDRLPELRGLEVTEERIEIGAALTLSEVERALDGRVPLLAQLFPQFASRLIRNTATLGGNLGTGSPIGDSAPALLALDASLVLTGATGEREARLDEYFTGYRTTVRRPGEIIRAVRIPLPLAPATAFYKIAKRRFDDISSVAVAFALTTRDDGEVSGVRIGLGGVAATPVRARATEGALVGRRWTEETARSAAAVMAGEGTPMDDHRASSGYRSAMLEQSVLRFFAQTALEVAR</sequence>
<evidence type="ECO:0000313" key="8">
    <source>
        <dbReference type="EMBL" id="RPF28872.1"/>
    </source>
</evidence>
<dbReference type="RefSeq" id="WP_123919399.1">
    <property type="nucleotide sequence ID" value="NZ_RKRA01000001.1"/>
</dbReference>
<dbReference type="GO" id="GO:0051537">
    <property type="term" value="F:2 iron, 2 sulfur cluster binding"/>
    <property type="evidence" value="ECO:0007669"/>
    <property type="project" value="InterPro"/>
</dbReference>
<dbReference type="Pfam" id="PF00111">
    <property type="entry name" value="Fer2"/>
    <property type="match status" value="1"/>
</dbReference>
<organism evidence="8 9">
    <name type="scientific">Georgenia muralis</name>
    <dbReference type="NCBI Taxonomy" id="154117"/>
    <lineage>
        <taxon>Bacteria</taxon>
        <taxon>Bacillati</taxon>
        <taxon>Actinomycetota</taxon>
        <taxon>Actinomycetes</taxon>
        <taxon>Micrococcales</taxon>
        <taxon>Bogoriellaceae</taxon>
        <taxon>Georgenia</taxon>
    </lineage>
</organism>